<keyword evidence="4" id="KW-1185">Reference proteome</keyword>
<dbReference type="SUPFAM" id="SSF57184">
    <property type="entry name" value="Growth factor receptor domain"/>
    <property type="match status" value="1"/>
</dbReference>
<comment type="caution">
    <text evidence="3">The sequence shown here is derived from an EMBL/GenBank/DDBJ whole genome shotgun (WGS) entry which is preliminary data.</text>
</comment>
<name>A0A0V0QGY9_PSEPJ</name>
<feature type="coiled-coil region" evidence="1">
    <location>
        <begin position="383"/>
        <end position="410"/>
    </location>
</feature>
<dbReference type="OrthoDB" id="327742at2759"/>
<feature type="transmembrane region" description="Helical" evidence="2">
    <location>
        <begin position="350"/>
        <end position="368"/>
    </location>
</feature>
<evidence type="ECO:0000313" key="3">
    <source>
        <dbReference type="EMBL" id="KRX01474.1"/>
    </source>
</evidence>
<dbReference type="EMBL" id="LDAU01000170">
    <property type="protein sequence ID" value="KRX01474.1"/>
    <property type="molecule type" value="Genomic_DNA"/>
</dbReference>
<feature type="transmembrane region" description="Helical" evidence="2">
    <location>
        <begin position="293"/>
        <end position="313"/>
    </location>
</feature>
<keyword evidence="1" id="KW-0175">Coiled coil</keyword>
<proteinExistence type="predicted"/>
<gene>
    <name evidence="3" type="ORF">PPERSA_01377</name>
</gene>
<keyword evidence="2" id="KW-0812">Transmembrane</keyword>
<dbReference type="InParanoid" id="A0A0V0QGY9"/>
<protein>
    <submittedName>
        <fullName evidence="3">Insulin-like growth factor binding protein, N-terminal</fullName>
    </submittedName>
</protein>
<keyword evidence="2" id="KW-0472">Membrane</keyword>
<dbReference type="Proteomes" id="UP000054937">
    <property type="component" value="Unassembled WGS sequence"/>
</dbReference>
<accession>A0A0V0QGY9</accession>
<evidence type="ECO:0000256" key="2">
    <source>
        <dbReference type="SAM" id="Phobius"/>
    </source>
</evidence>
<evidence type="ECO:0000313" key="4">
    <source>
        <dbReference type="Proteomes" id="UP000054937"/>
    </source>
</evidence>
<sequence length="1173" mass="133733">MLTMAQNNVQNVIINVNHVQILPMNIIVTIVDQCKKGYFISSDSSKCLKCSTQFSQYCSECDQNQCYECYQTNHYLIPVCESQQDQNDVCGGDNVCQQCDTYSNCETCLNDLVTCNSCDEKVYTLIDGQCLKIVCDPKDENLIEKHCLTCDSQQKICKTCEKNRYLNDNKECICKENTDENGECQGVMQDLEEAVGQITEQGTTGVAGAFAASSSLLIFNPSVLLQMLDTLQQIRYTIYMQIEFPDIVYKYFEIFDMFNFEFLPNIVPINKYYLKAPYGFELNDTDGFFFRNVSQYFLISWGLLALYLFLRWFKYYIKKQKIFCLMNKRKLWGLSITLQNKVIDKFQYQVLLAGMIGSYLSTTIYANLQILTLEAQDLSQYGAKAISYLQERKEKQLQRLENRRLLQLQKEKIKINQELQNDQTINVEQKNNDQQDEMIIKQEKDIEIQNLQQYSVAQSPTKFEQTRLNSLQINKCDETFETIKKQQQTETKLKTITPRNFFRGTTDSKNLLQAGEEQQFLPPVLTYGIKYNSVLDQLAHDANDEATSNNIQIVAQCFVQTQFLEAENLLEISVQYTSIEKNLISAQTESSQENLLQQSEFFEMKDEIQLEEEEVLQDFFGEPKQEEFSQRQTPFFVLYVDFDSGKIQKLLRENAYDEDKTLNWITQQFVNDLFPEARQFAYEKGVVEKDNLGEVLVEYTQTQINKDQILLTRDYDSEDIVKKFVKDVKNPSIDYDREILMEVDSGVVEAGNSVFEISLGKEEYVLTLDENSEANVETQALGGELRGNVIQEFWKIETEQSKSVAEGLVQYKNKAELVNVFLYNHDVSTVKLGDGKEEEFEIVDIDVPDQVTIIETSGPDVEKPEDQIAEFQYQTQEQTQVLQMTSPSKLRKLQSKGDIFRETTLASIGVFGSTVKVDLVYSGRADKNNISVDLKVNSRVIKKIINISFNQCKTTSNNIQNANQDFTLFTAVFPVFGIITINVSAKTRIQYGFTTSASGQSGSCTMTAKPWLRTALYADGKASLAGVISAGIYAQGNFLDSALTLSSGVTPYQSYASLSGDFHAYSTEVGLTYTKISCSLKNVTGRRLEENQQENSVSPKRSLGFLKKVKKVVSKVTTTVKKAATTAVKVVNTAVNVVQNLKNICTTSNGYKQLYKSSSPRQTKTFFNQRVNY</sequence>
<evidence type="ECO:0000256" key="1">
    <source>
        <dbReference type="SAM" id="Coils"/>
    </source>
</evidence>
<reference evidence="3 4" key="1">
    <citation type="journal article" date="2015" name="Sci. Rep.">
        <title>Genome of the facultative scuticociliatosis pathogen Pseudocohnilembus persalinus provides insight into its virulence through horizontal gene transfer.</title>
        <authorList>
            <person name="Xiong J."/>
            <person name="Wang G."/>
            <person name="Cheng J."/>
            <person name="Tian M."/>
            <person name="Pan X."/>
            <person name="Warren A."/>
            <person name="Jiang C."/>
            <person name="Yuan D."/>
            <person name="Miao W."/>
        </authorList>
    </citation>
    <scope>NUCLEOTIDE SEQUENCE [LARGE SCALE GENOMIC DNA]</scope>
    <source>
        <strain evidence="3">36N120E</strain>
    </source>
</reference>
<dbReference type="InterPro" id="IPR009030">
    <property type="entry name" value="Growth_fac_rcpt_cys_sf"/>
</dbReference>
<organism evidence="3 4">
    <name type="scientific">Pseudocohnilembus persalinus</name>
    <name type="common">Ciliate</name>
    <dbReference type="NCBI Taxonomy" id="266149"/>
    <lineage>
        <taxon>Eukaryota</taxon>
        <taxon>Sar</taxon>
        <taxon>Alveolata</taxon>
        <taxon>Ciliophora</taxon>
        <taxon>Intramacronucleata</taxon>
        <taxon>Oligohymenophorea</taxon>
        <taxon>Scuticociliatia</taxon>
        <taxon>Philasterida</taxon>
        <taxon>Pseudocohnilembidae</taxon>
        <taxon>Pseudocohnilembus</taxon>
    </lineage>
</organism>
<dbReference type="AlphaFoldDB" id="A0A0V0QGY9"/>
<keyword evidence="2" id="KW-1133">Transmembrane helix</keyword>